<proteinExistence type="predicted"/>
<reference evidence="1 2" key="1">
    <citation type="submission" date="2019-11" db="EMBL/GenBank/DDBJ databases">
        <authorList>
            <person name="Dong K."/>
        </authorList>
    </citation>
    <scope>NUCLEOTIDE SEQUENCE [LARGE SCALE GENOMIC DNA]</scope>
    <source>
        <strain evidence="1 2">DK608</strain>
    </source>
</reference>
<dbReference type="Proteomes" id="UP000478740">
    <property type="component" value="Unassembled WGS sequence"/>
</dbReference>
<dbReference type="AlphaFoldDB" id="A0A6L6IW43"/>
<organism evidence="1 2">
    <name type="scientific">Paracoccus shanxieyensis</name>
    <dbReference type="NCBI Taxonomy" id="2675752"/>
    <lineage>
        <taxon>Bacteria</taxon>
        <taxon>Pseudomonadati</taxon>
        <taxon>Pseudomonadota</taxon>
        <taxon>Alphaproteobacteria</taxon>
        <taxon>Rhodobacterales</taxon>
        <taxon>Paracoccaceae</taxon>
        <taxon>Paracoccus</taxon>
    </lineage>
</organism>
<protein>
    <submittedName>
        <fullName evidence="1">Uncharacterized protein</fullName>
    </submittedName>
</protein>
<accession>A0A6L6IW43</accession>
<keyword evidence="2" id="KW-1185">Reference proteome</keyword>
<dbReference type="RefSeq" id="WP_155042757.1">
    <property type="nucleotide sequence ID" value="NZ_WMIH01000001.1"/>
</dbReference>
<dbReference type="EMBL" id="WMII01000001">
    <property type="protein sequence ID" value="MTH62814.1"/>
    <property type="molecule type" value="Genomic_DNA"/>
</dbReference>
<evidence type="ECO:0000313" key="2">
    <source>
        <dbReference type="Proteomes" id="UP000478740"/>
    </source>
</evidence>
<sequence>MRWKNRNIRAVADMICGNVDHFPYRTGRLISEFFEDCGLSLRHDGSTRRDWVARRLHEILSVQHQPDILPVVFQSVLSNLLDRSEAQPGDPTRQKALAVLNAVLNAEGWLAFADPQGGLHLHRLPAARNGADAAQLALYLDRCSEDEFLQNLLLPVFRCLGFQRVTVAGHRDKALEYGKDVWMKFVLPTQHVLYFGIQAKKGRIDAAGRSARGASNIAEILNQALMMLGHEIFDPELNRRVLVDHAFVVAGGEITKQARNWLGERLDASRRSQLMFIAREDILALCAATRMPTPQRDAG</sequence>
<evidence type="ECO:0000313" key="1">
    <source>
        <dbReference type="EMBL" id="MTH62814.1"/>
    </source>
</evidence>
<comment type="caution">
    <text evidence="1">The sequence shown here is derived from an EMBL/GenBank/DDBJ whole genome shotgun (WGS) entry which is preliminary data.</text>
</comment>
<gene>
    <name evidence="1" type="ORF">GL284_00860</name>
</gene>
<name>A0A6L6IW43_9RHOB</name>